<dbReference type="SMART" id="SM01118">
    <property type="entry name" value="CYTH"/>
    <property type="match status" value="1"/>
</dbReference>
<accession>A0A2T7PL96</accession>
<comment type="caution">
    <text evidence="2">The sequence shown here is derived from an EMBL/GenBank/DDBJ whole genome shotgun (WGS) entry which is preliminary data.</text>
</comment>
<feature type="domain" description="CYTH" evidence="1">
    <location>
        <begin position="1"/>
        <end position="142"/>
    </location>
</feature>
<dbReference type="AlphaFoldDB" id="A0A2T7PL96"/>
<keyword evidence="3" id="KW-1185">Reference proteome</keyword>
<dbReference type="InterPro" id="IPR023577">
    <property type="entry name" value="CYTH_domain"/>
</dbReference>
<organism evidence="2 3">
    <name type="scientific">Pomacea canaliculata</name>
    <name type="common">Golden apple snail</name>
    <dbReference type="NCBI Taxonomy" id="400727"/>
    <lineage>
        <taxon>Eukaryota</taxon>
        <taxon>Metazoa</taxon>
        <taxon>Spiralia</taxon>
        <taxon>Lophotrochozoa</taxon>
        <taxon>Mollusca</taxon>
        <taxon>Gastropoda</taxon>
        <taxon>Caenogastropoda</taxon>
        <taxon>Architaenioglossa</taxon>
        <taxon>Ampullarioidea</taxon>
        <taxon>Ampullariidae</taxon>
        <taxon>Pomacea</taxon>
    </lineage>
</organism>
<dbReference type="Gene3D" id="2.40.320.10">
    <property type="entry name" value="Hypothetical Protein Pfu-838710-001"/>
    <property type="match status" value="1"/>
</dbReference>
<protein>
    <recommendedName>
        <fullName evidence="1">CYTH domain-containing protein</fullName>
    </recommendedName>
</protein>
<evidence type="ECO:0000313" key="2">
    <source>
        <dbReference type="EMBL" id="PVD34203.1"/>
    </source>
</evidence>
<dbReference type="InterPro" id="IPR033469">
    <property type="entry name" value="CYTH-like_dom_sf"/>
</dbReference>
<proteinExistence type="predicted"/>
<reference evidence="2 3" key="1">
    <citation type="submission" date="2018-04" db="EMBL/GenBank/DDBJ databases">
        <title>The genome of golden apple snail Pomacea canaliculata provides insight into stress tolerance and invasive adaptation.</title>
        <authorList>
            <person name="Liu C."/>
            <person name="Liu B."/>
            <person name="Ren Y."/>
            <person name="Zhang Y."/>
            <person name="Wang H."/>
            <person name="Li S."/>
            <person name="Jiang F."/>
            <person name="Yin L."/>
            <person name="Zhang G."/>
            <person name="Qian W."/>
            <person name="Fan W."/>
        </authorList>
    </citation>
    <scope>NUCLEOTIDE SEQUENCE [LARGE SCALE GENOMIC DNA]</scope>
    <source>
        <strain evidence="2">SZHN2017</strain>
        <tissue evidence="2">Muscle</tissue>
    </source>
</reference>
<evidence type="ECO:0000313" key="3">
    <source>
        <dbReference type="Proteomes" id="UP000245119"/>
    </source>
</evidence>
<evidence type="ECO:0000259" key="1">
    <source>
        <dbReference type="PROSITE" id="PS51707"/>
    </source>
</evidence>
<dbReference type="EMBL" id="PZQS01000003">
    <property type="protein sequence ID" value="PVD34203.1"/>
    <property type="molecule type" value="Genomic_DNA"/>
</dbReference>
<sequence length="146" mass="16602">MSQIQTAMPSNVEIKARVRDMEGLKKVAATLSGSDGELLQQEDTFFYCRNGRLKLRVRKFMLGRALGLQGTVKKDRWLYIVGQTRVHVDQVHGLGDFMELEVMLKDGQTAKEGLLIAKDLMEKLGVQENDLLDCAYMDLILQQDRK</sequence>
<dbReference type="OrthoDB" id="6159137at2759"/>
<dbReference type="SUPFAM" id="SSF55154">
    <property type="entry name" value="CYTH-like phosphatases"/>
    <property type="match status" value="1"/>
</dbReference>
<dbReference type="PANTHER" id="PTHR21028:SF2">
    <property type="entry name" value="CYTH DOMAIN-CONTAINING PROTEIN"/>
    <property type="match status" value="1"/>
</dbReference>
<dbReference type="GO" id="GO:0016462">
    <property type="term" value="F:pyrophosphatase activity"/>
    <property type="evidence" value="ECO:0007669"/>
    <property type="project" value="UniProtKB-ARBA"/>
</dbReference>
<name>A0A2T7PL96_POMCA</name>
<dbReference type="CDD" id="cd07890">
    <property type="entry name" value="CYTH-like_AC_IV-like"/>
    <property type="match status" value="1"/>
</dbReference>
<dbReference type="PROSITE" id="PS51707">
    <property type="entry name" value="CYTH"/>
    <property type="match status" value="1"/>
</dbReference>
<dbReference type="Pfam" id="PF01928">
    <property type="entry name" value="CYTH"/>
    <property type="match status" value="1"/>
</dbReference>
<dbReference type="InterPro" id="IPR008173">
    <property type="entry name" value="Adenylyl_cyclase_CyaB"/>
</dbReference>
<dbReference type="PANTHER" id="PTHR21028">
    <property type="entry name" value="SI:CH211-156B7.4"/>
    <property type="match status" value="1"/>
</dbReference>
<dbReference type="Proteomes" id="UP000245119">
    <property type="component" value="Linkage Group LG3"/>
</dbReference>
<gene>
    <name evidence="2" type="ORF">C0Q70_05469</name>
</gene>